<feature type="non-terminal residue" evidence="2">
    <location>
        <position position="1"/>
    </location>
</feature>
<evidence type="ECO:0000313" key="3">
    <source>
        <dbReference type="Proteomes" id="UP001148838"/>
    </source>
</evidence>
<feature type="domain" description="GH18" evidence="1">
    <location>
        <begin position="27"/>
        <end position="318"/>
    </location>
</feature>
<accession>A0ABQ8S5L0</accession>
<evidence type="ECO:0000313" key="2">
    <source>
        <dbReference type="EMBL" id="KAJ4429324.1"/>
    </source>
</evidence>
<dbReference type="InterPro" id="IPR050314">
    <property type="entry name" value="Glycosyl_Hydrlase_18"/>
</dbReference>
<name>A0ABQ8S5L0_PERAM</name>
<gene>
    <name evidence="2" type="ORF">ANN_26328</name>
</gene>
<dbReference type="Pfam" id="PF00704">
    <property type="entry name" value="Glyco_hydro_18"/>
    <property type="match status" value="1"/>
</dbReference>
<comment type="caution">
    <text evidence="2">The sequence shown here is derived from an EMBL/GenBank/DDBJ whole genome shotgun (WGS) entry which is preliminary data.</text>
</comment>
<dbReference type="InterPro" id="IPR029070">
    <property type="entry name" value="Chitinase_insertion_sf"/>
</dbReference>
<dbReference type="SUPFAM" id="SSF51445">
    <property type="entry name" value="(Trans)glycosidases"/>
    <property type="match status" value="1"/>
</dbReference>
<dbReference type="EMBL" id="JAJSOF020000036">
    <property type="protein sequence ID" value="KAJ4429324.1"/>
    <property type="molecule type" value="Genomic_DNA"/>
</dbReference>
<keyword evidence="3" id="KW-1185">Reference proteome</keyword>
<sequence length="318" mass="34982">DKDRWRAHEKVAMNLWALLKSISTSDKSVFCYFGSWATYRGGIAKFEVFNIDTTLCTHMVYMYTGLKNGVIASLDEYNDYEENYGKGNIKKFVTLANNGGVKALVGIGGWNEGSVKYSLMAATPASRETFADSAVAFIQKFGFHGLELDWEYPTANGGSANDKENYVLLLQTLSEKFAANNLILSVGVAGSPNVATSAYDFAAVAKYADHIIIFSYDYHTAYDGITAVSAPLEANDQLNVDFSVHQWLNAGVPSDKIIVGVAFYGRTNHLADPNRHDLGAPVTGPGTAGQFTQEAGLLTYYEVMHMLYRWLLYSLCQV</sequence>
<dbReference type="PANTHER" id="PTHR11177:SF360">
    <property type="entry name" value="CHITINASE 4-RELATED"/>
    <property type="match status" value="1"/>
</dbReference>
<dbReference type="SMART" id="SM00636">
    <property type="entry name" value="Glyco_18"/>
    <property type="match status" value="1"/>
</dbReference>
<dbReference type="PROSITE" id="PS51910">
    <property type="entry name" value="GH18_2"/>
    <property type="match status" value="1"/>
</dbReference>
<dbReference type="InterPro" id="IPR001223">
    <property type="entry name" value="Glyco_hydro18_cat"/>
</dbReference>
<dbReference type="Proteomes" id="UP001148838">
    <property type="component" value="Unassembled WGS sequence"/>
</dbReference>
<dbReference type="InterPro" id="IPR017853">
    <property type="entry name" value="GH"/>
</dbReference>
<dbReference type="PANTHER" id="PTHR11177">
    <property type="entry name" value="CHITINASE"/>
    <property type="match status" value="1"/>
</dbReference>
<dbReference type="Gene3D" id="3.20.20.80">
    <property type="entry name" value="Glycosidases"/>
    <property type="match status" value="1"/>
</dbReference>
<protein>
    <recommendedName>
        <fullName evidence="1">GH18 domain-containing protein</fullName>
    </recommendedName>
</protein>
<dbReference type="SUPFAM" id="SSF54556">
    <property type="entry name" value="Chitinase insertion domain"/>
    <property type="match status" value="1"/>
</dbReference>
<dbReference type="InterPro" id="IPR011583">
    <property type="entry name" value="Chitinase_II/V-like_cat"/>
</dbReference>
<organism evidence="2 3">
    <name type="scientific">Periplaneta americana</name>
    <name type="common">American cockroach</name>
    <name type="synonym">Blatta americana</name>
    <dbReference type="NCBI Taxonomy" id="6978"/>
    <lineage>
        <taxon>Eukaryota</taxon>
        <taxon>Metazoa</taxon>
        <taxon>Ecdysozoa</taxon>
        <taxon>Arthropoda</taxon>
        <taxon>Hexapoda</taxon>
        <taxon>Insecta</taxon>
        <taxon>Pterygota</taxon>
        <taxon>Neoptera</taxon>
        <taxon>Polyneoptera</taxon>
        <taxon>Dictyoptera</taxon>
        <taxon>Blattodea</taxon>
        <taxon>Blattoidea</taxon>
        <taxon>Blattidae</taxon>
        <taxon>Blattinae</taxon>
        <taxon>Periplaneta</taxon>
    </lineage>
</organism>
<evidence type="ECO:0000259" key="1">
    <source>
        <dbReference type="PROSITE" id="PS51910"/>
    </source>
</evidence>
<reference evidence="2 3" key="1">
    <citation type="journal article" date="2022" name="Allergy">
        <title>Genome assembly and annotation of Periplaneta americana reveal a comprehensive cockroach allergen profile.</title>
        <authorList>
            <person name="Wang L."/>
            <person name="Xiong Q."/>
            <person name="Saelim N."/>
            <person name="Wang L."/>
            <person name="Nong W."/>
            <person name="Wan A.T."/>
            <person name="Shi M."/>
            <person name="Liu X."/>
            <person name="Cao Q."/>
            <person name="Hui J.H.L."/>
            <person name="Sookrung N."/>
            <person name="Leung T.F."/>
            <person name="Tungtrongchitr A."/>
            <person name="Tsui S.K.W."/>
        </authorList>
    </citation>
    <scope>NUCLEOTIDE SEQUENCE [LARGE SCALE GENOMIC DNA]</scope>
    <source>
        <strain evidence="2">PWHHKU_190912</strain>
    </source>
</reference>
<proteinExistence type="predicted"/>
<dbReference type="Gene3D" id="3.10.50.10">
    <property type="match status" value="1"/>
</dbReference>